<evidence type="ECO:0008006" key="4">
    <source>
        <dbReference type="Google" id="ProtNLM"/>
    </source>
</evidence>
<dbReference type="Gene3D" id="3.40.640.10">
    <property type="entry name" value="Type I PLP-dependent aspartate aminotransferase-like (Major domain)"/>
    <property type="match status" value="1"/>
</dbReference>
<dbReference type="CDD" id="cd00616">
    <property type="entry name" value="AHBA_syn"/>
    <property type="match status" value="1"/>
</dbReference>
<evidence type="ECO:0000313" key="2">
    <source>
        <dbReference type="EMBL" id="OHA01823.1"/>
    </source>
</evidence>
<dbReference type="InterPro" id="IPR015424">
    <property type="entry name" value="PyrdxlP-dep_Trfase"/>
</dbReference>
<gene>
    <name evidence="2" type="ORF">A3C16_05915</name>
</gene>
<dbReference type="InterPro" id="IPR015422">
    <property type="entry name" value="PyrdxlP-dep_Trfase_small"/>
</dbReference>
<dbReference type="EMBL" id="MHQL01000053">
    <property type="protein sequence ID" value="OHA01823.1"/>
    <property type="molecule type" value="Genomic_DNA"/>
</dbReference>
<protein>
    <recommendedName>
        <fullName evidence="4">Aminotransferase DegT</fullName>
    </recommendedName>
</protein>
<proteinExistence type="inferred from homology"/>
<name>A0A1G2KR34_9BACT</name>
<dbReference type="InterPro" id="IPR000653">
    <property type="entry name" value="DegT/StrS_aminotransferase"/>
</dbReference>
<dbReference type="PANTHER" id="PTHR30244">
    <property type="entry name" value="TRANSAMINASE"/>
    <property type="match status" value="1"/>
</dbReference>
<dbReference type="PANTHER" id="PTHR30244:SF34">
    <property type="entry name" value="DTDP-4-AMINO-4,6-DIDEOXYGALACTOSE TRANSAMINASE"/>
    <property type="match status" value="1"/>
</dbReference>
<comment type="similarity">
    <text evidence="1">Belongs to the DegT/DnrJ/EryC1 family.</text>
</comment>
<dbReference type="Proteomes" id="UP000177811">
    <property type="component" value="Unassembled WGS sequence"/>
</dbReference>
<dbReference type="GO" id="GO:0008483">
    <property type="term" value="F:transaminase activity"/>
    <property type="evidence" value="ECO:0007669"/>
    <property type="project" value="TreeGrafter"/>
</dbReference>
<dbReference type="Pfam" id="PF01041">
    <property type="entry name" value="DegT_DnrJ_EryC1"/>
    <property type="match status" value="1"/>
</dbReference>
<sequence>MSLPKYSHQIGVGCVDITDKEKNYVMAVLDSGRLSYGPFHRKFEEMFAVLHGCRFAMKVNSGTSALRLAVAALKELGNWNEGDEVICPAVTFIATSNVVIMNGLTPVFVDVSPKTYNIDPAHIERAITKKTRAIMAVHLFGQPADMDPIMKIAKKHDLKVIEDSCETMFVKYKGRPVGSIGDISCFSTYAAHLVVTGVGGITCTNHPAYARVLKSLANHGRDGIYTSIDDDKNLDQQGLFSVVSRRFRFERLGYSFRSTEMEAALGVAQLERYKTILSRRQANAARLIRGLTPFKKYIQLPWHPALVGHAFMMFPIVIRKKSGIKKSDLVMFLEEHNIETRDMLPLTNQPVYKKLFGDDIEHRYPVAKWVNENGFYIGSHQKMTPDEIRYIIRACKEFFGKAQASS</sequence>
<dbReference type="GO" id="GO:0030170">
    <property type="term" value="F:pyridoxal phosphate binding"/>
    <property type="evidence" value="ECO:0007669"/>
    <property type="project" value="TreeGrafter"/>
</dbReference>
<organism evidence="2 3">
    <name type="scientific">Candidatus Sungbacteria bacterium RIFCSPHIGHO2_02_FULL_51_29</name>
    <dbReference type="NCBI Taxonomy" id="1802273"/>
    <lineage>
        <taxon>Bacteria</taxon>
        <taxon>Candidatus Sungiibacteriota</taxon>
    </lineage>
</organism>
<evidence type="ECO:0000313" key="3">
    <source>
        <dbReference type="Proteomes" id="UP000177811"/>
    </source>
</evidence>
<dbReference type="PIRSF" id="PIRSF000390">
    <property type="entry name" value="PLP_StrS"/>
    <property type="match status" value="1"/>
</dbReference>
<dbReference type="SUPFAM" id="SSF53383">
    <property type="entry name" value="PLP-dependent transferases"/>
    <property type="match status" value="1"/>
</dbReference>
<dbReference type="Gene3D" id="3.90.1150.10">
    <property type="entry name" value="Aspartate Aminotransferase, domain 1"/>
    <property type="match status" value="1"/>
</dbReference>
<reference evidence="2 3" key="1">
    <citation type="journal article" date="2016" name="Nat. Commun.">
        <title>Thousands of microbial genomes shed light on interconnected biogeochemical processes in an aquifer system.</title>
        <authorList>
            <person name="Anantharaman K."/>
            <person name="Brown C.T."/>
            <person name="Hug L.A."/>
            <person name="Sharon I."/>
            <person name="Castelle C.J."/>
            <person name="Probst A.J."/>
            <person name="Thomas B.C."/>
            <person name="Singh A."/>
            <person name="Wilkins M.J."/>
            <person name="Karaoz U."/>
            <person name="Brodie E.L."/>
            <person name="Williams K.H."/>
            <person name="Hubbard S.S."/>
            <person name="Banfield J.F."/>
        </authorList>
    </citation>
    <scope>NUCLEOTIDE SEQUENCE [LARGE SCALE GENOMIC DNA]</scope>
</reference>
<dbReference type="GO" id="GO:0000271">
    <property type="term" value="P:polysaccharide biosynthetic process"/>
    <property type="evidence" value="ECO:0007669"/>
    <property type="project" value="TreeGrafter"/>
</dbReference>
<dbReference type="AlphaFoldDB" id="A0A1G2KR34"/>
<dbReference type="InterPro" id="IPR015421">
    <property type="entry name" value="PyrdxlP-dep_Trfase_major"/>
</dbReference>
<keyword evidence="1" id="KW-0663">Pyridoxal phosphate</keyword>
<accession>A0A1G2KR34</accession>
<comment type="caution">
    <text evidence="2">The sequence shown here is derived from an EMBL/GenBank/DDBJ whole genome shotgun (WGS) entry which is preliminary data.</text>
</comment>
<evidence type="ECO:0000256" key="1">
    <source>
        <dbReference type="RuleBase" id="RU004508"/>
    </source>
</evidence>